<reference evidence="2 3" key="1">
    <citation type="submission" date="2017-08" db="EMBL/GenBank/DDBJ databases">
        <authorList>
            <person name="de Groot N.N."/>
        </authorList>
    </citation>
    <scope>NUCLEOTIDE SEQUENCE [LARGE SCALE GENOMIC DNA]</scope>
    <source>
        <strain evidence="2 3">JC228</strain>
    </source>
</reference>
<keyword evidence="2" id="KW-0378">Hydrolase</keyword>
<evidence type="ECO:0000313" key="2">
    <source>
        <dbReference type="EMBL" id="SNX74463.1"/>
    </source>
</evidence>
<dbReference type="InterPro" id="IPR047801">
    <property type="entry name" value="Peptidase_C45"/>
</dbReference>
<dbReference type="PANTHER" id="PTHR34180">
    <property type="entry name" value="PEPTIDASE C45"/>
    <property type="match status" value="1"/>
</dbReference>
<dbReference type="EMBL" id="OAOP01000009">
    <property type="protein sequence ID" value="SNX74463.1"/>
    <property type="molecule type" value="Genomic_DNA"/>
</dbReference>
<sequence length="349" mass="40353">MGHVYSDVIQYRGTHYDFGYRQGQLLKDSLIIPNRQKQWSSRRERHFTVNVSEVKQAILQVAPKIWDELHGLADALQWSTEDTVREFGGYYLEYGRSGCSIFTGADYMIRNYDNHPLSYEGRYVLYQPTDQGYALVGPSMQITGRTDGINEKGLAMGYNFVNRRNTDDGFVCNMIGRLILETCANVEEAVALLKEIPHRHTFSYVLLDKNEETYVVEASPRAVEIRKSNFCTNHFEKLTEENRYRLDDSIRRQQAIQDQQHHATDPYHAFRMLNDAAKHVFSKKYAASAGTLHTTAYFPKDLKTWIALGGDRMPLIFDFKQWLQGDNTHAKRIKGELETDLPFVQMTLI</sequence>
<protein>
    <submittedName>
        <fullName evidence="2">Predicted choloylglycine hydrolase</fullName>
    </submittedName>
</protein>
<evidence type="ECO:0000313" key="3">
    <source>
        <dbReference type="Proteomes" id="UP000219546"/>
    </source>
</evidence>
<dbReference type="Proteomes" id="UP000219546">
    <property type="component" value="Unassembled WGS sequence"/>
</dbReference>
<proteinExistence type="predicted"/>
<evidence type="ECO:0000259" key="1">
    <source>
        <dbReference type="Pfam" id="PF03417"/>
    </source>
</evidence>
<gene>
    <name evidence="2" type="ORF">SAMN05877753_109123</name>
</gene>
<dbReference type="InterPro" id="IPR029055">
    <property type="entry name" value="Ntn_hydrolases_N"/>
</dbReference>
<accession>A0A285D5L8</accession>
<name>A0A285D5L8_9BACI</name>
<dbReference type="Pfam" id="PF03417">
    <property type="entry name" value="AAT"/>
    <property type="match status" value="1"/>
</dbReference>
<dbReference type="InterPro" id="IPR005079">
    <property type="entry name" value="Peptidase_C45_hydrolase"/>
</dbReference>
<keyword evidence="3" id="KW-1185">Reference proteome</keyword>
<dbReference type="Gene3D" id="3.60.60.10">
    <property type="entry name" value="Penicillin V Acylase, Chain A"/>
    <property type="match status" value="1"/>
</dbReference>
<dbReference type="SUPFAM" id="SSF56235">
    <property type="entry name" value="N-terminal nucleophile aminohydrolases (Ntn hydrolases)"/>
    <property type="match status" value="1"/>
</dbReference>
<dbReference type="InterPro" id="IPR047794">
    <property type="entry name" value="C45_proenzyme-like"/>
</dbReference>
<feature type="domain" description="Peptidase C45 hydrolase" evidence="1">
    <location>
        <begin position="106"/>
        <end position="312"/>
    </location>
</feature>
<dbReference type="NCBIfam" id="NF040521">
    <property type="entry name" value="C45_proenzyme"/>
    <property type="match status" value="1"/>
</dbReference>
<dbReference type="PANTHER" id="PTHR34180:SF1">
    <property type="entry name" value="BETA-ALANYL-DOPAMINE_CARCININE HYDROLASE"/>
    <property type="match status" value="1"/>
</dbReference>
<dbReference type="RefSeq" id="WP_097159965.1">
    <property type="nucleotide sequence ID" value="NZ_JBEPMQ010000009.1"/>
</dbReference>
<dbReference type="AlphaFoldDB" id="A0A285D5L8"/>
<organism evidence="2 3">
    <name type="scientific">Bacillus oleivorans</name>
    <dbReference type="NCBI Taxonomy" id="1448271"/>
    <lineage>
        <taxon>Bacteria</taxon>
        <taxon>Bacillati</taxon>
        <taxon>Bacillota</taxon>
        <taxon>Bacilli</taxon>
        <taxon>Bacillales</taxon>
        <taxon>Bacillaceae</taxon>
        <taxon>Bacillus</taxon>
    </lineage>
</organism>
<dbReference type="GO" id="GO:0016787">
    <property type="term" value="F:hydrolase activity"/>
    <property type="evidence" value="ECO:0007669"/>
    <property type="project" value="UniProtKB-KW"/>
</dbReference>
<dbReference type="OrthoDB" id="8617387at2"/>
<dbReference type="CDD" id="cd01935">
    <property type="entry name" value="Ntn_CGH_like"/>
    <property type="match status" value="1"/>
</dbReference>